<feature type="coiled-coil region" evidence="1">
    <location>
        <begin position="189"/>
        <end position="251"/>
    </location>
</feature>
<organism evidence="3 4">
    <name type="scientific">Coprinopsis marcescibilis</name>
    <name type="common">Agaric fungus</name>
    <name type="synonym">Psathyrella marcescibilis</name>
    <dbReference type="NCBI Taxonomy" id="230819"/>
    <lineage>
        <taxon>Eukaryota</taxon>
        <taxon>Fungi</taxon>
        <taxon>Dikarya</taxon>
        <taxon>Basidiomycota</taxon>
        <taxon>Agaricomycotina</taxon>
        <taxon>Agaricomycetes</taxon>
        <taxon>Agaricomycetidae</taxon>
        <taxon>Agaricales</taxon>
        <taxon>Agaricineae</taxon>
        <taxon>Psathyrellaceae</taxon>
        <taxon>Coprinopsis</taxon>
    </lineage>
</organism>
<keyword evidence="1" id="KW-0175">Coiled coil</keyword>
<evidence type="ECO:0000313" key="3">
    <source>
        <dbReference type="EMBL" id="TFK25252.1"/>
    </source>
</evidence>
<evidence type="ECO:0000259" key="2">
    <source>
        <dbReference type="Pfam" id="PF20882"/>
    </source>
</evidence>
<reference evidence="3 4" key="1">
    <citation type="journal article" date="2019" name="Nat. Ecol. Evol.">
        <title>Megaphylogeny resolves global patterns of mushroom evolution.</title>
        <authorList>
            <person name="Varga T."/>
            <person name="Krizsan K."/>
            <person name="Foldi C."/>
            <person name="Dima B."/>
            <person name="Sanchez-Garcia M."/>
            <person name="Sanchez-Ramirez S."/>
            <person name="Szollosi G.J."/>
            <person name="Szarkandi J.G."/>
            <person name="Papp V."/>
            <person name="Albert L."/>
            <person name="Andreopoulos W."/>
            <person name="Angelini C."/>
            <person name="Antonin V."/>
            <person name="Barry K.W."/>
            <person name="Bougher N.L."/>
            <person name="Buchanan P."/>
            <person name="Buyck B."/>
            <person name="Bense V."/>
            <person name="Catcheside P."/>
            <person name="Chovatia M."/>
            <person name="Cooper J."/>
            <person name="Damon W."/>
            <person name="Desjardin D."/>
            <person name="Finy P."/>
            <person name="Geml J."/>
            <person name="Haridas S."/>
            <person name="Hughes K."/>
            <person name="Justo A."/>
            <person name="Karasinski D."/>
            <person name="Kautmanova I."/>
            <person name="Kiss B."/>
            <person name="Kocsube S."/>
            <person name="Kotiranta H."/>
            <person name="LaButti K.M."/>
            <person name="Lechner B.E."/>
            <person name="Liimatainen K."/>
            <person name="Lipzen A."/>
            <person name="Lukacs Z."/>
            <person name="Mihaltcheva S."/>
            <person name="Morgado L.N."/>
            <person name="Niskanen T."/>
            <person name="Noordeloos M.E."/>
            <person name="Ohm R.A."/>
            <person name="Ortiz-Santana B."/>
            <person name="Ovrebo C."/>
            <person name="Racz N."/>
            <person name="Riley R."/>
            <person name="Savchenko A."/>
            <person name="Shiryaev A."/>
            <person name="Soop K."/>
            <person name="Spirin V."/>
            <person name="Szebenyi C."/>
            <person name="Tomsovsky M."/>
            <person name="Tulloss R.E."/>
            <person name="Uehling J."/>
            <person name="Grigoriev I.V."/>
            <person name="Vagvolgyi C."/>
            <person name="Papp T."/>
            <person name="Martin F.M."/>
            <person name="Miettinen O."/>
            <person name="Hibbett D.S."/>
            <person name="Nagy L.G."/>
        </authorList>
    </citation>
    <scope>NUCLEOTIDE SEQUENCE [LARGE SCALE GENOMIC DNA]</scope>
    <source>
        <strain evidence="3 4">CBS 121175</strain>
    </source>
</reference>
<dbReference type="GO" id="GO:0000776">
    <property type="term" value="C:kinetochore"/>
    <property type="evidence" value="ECO:0007669"/>
    <property type="project" value="InterPro"/>
</dbReference>
<dbReference type="EMBL" id="ML210188">
    <property type="protein sequence ID" value="TFK25252.1"/>
    <property type="molecule type" value="Genomic_DNA"/>
</dbReference>
<dbReference type="PANTHER" id="PTHR37329">
    <property type="entry name" value="KINETOCHORE PROTEIN SOS7"/>
    <property type="match status" value="1"/>
</dbReference>
<dbReference type="AlphaFoldDB" id="A0A5C3KXS4"/>
<accession>A0A5C3KXS4</accession>
<dbReference type="OrthoDB" id="18959at2759"/>
<dbReference type="GO" id="GO:0034501">
    <property type="term" value="P:protein localization to kinetochore"/>
    <property type="evidence" value="ECO:0007669"/>
    <property type="project" value="InterPro"/>
</dbReference>
<evidence type="ECO:0000313" key="4">
    <source>
        <dbReference type="Proteomes" id="UP000307440"/>
    </source>
</evidence>
<dbReference type="Pfam" id="PF20882">
    <property type="entry name" value="Sos7"/>
    <property type="match status" value="1"/>
</dbReference>
<proteinExistence type="predicted"/>
<dbReference type="PANTHER" id="PTHR37329:SF1">
    <property type="entry name" value="KINETOCHORE PROTEIN SOS7"/>
    <property type="match status" value="1"/>
</dbReference>
<dbReference type="Proteomes" id="UP000307440">
    <property type="component" value="Unassembled WGS sequence"/>
</dbReference>
<evidence type="ECO:0000256" key="1">
    <source>
        <dbReference type="SAM" id="Coils"/>
    </source>
</evidence>
<dbReference type="STRING" id="230819.A0A5C3KXS4"/>
<name>A0A5C3KXS4_COPMA</name>
<dbReference type="InterPro" id="IPR037475">
    <property type="entry name" value="Sos7"/>
</dbReference>
<feature type="domain" description="Kinetochore protein Sos7 coiled-coil" evidence="2">
    <location>
        <begin position="76"/>
        <end position="151"/>
    </location>
</feature>
<protein>
    <recommendedName>
        <fullName evidence="2">Kinetochore protein Sos7 coiled-coil domain-containing protein</fullName>
    </recommendedName>
</protein>
<sequence length="362" mass="40733">MASQRLSTGAPVEQDPKLELAKKLNEQLEQADLRMDRHQKDFSTYRLEVDDLSDGEDQRLKDPAVVAADVAEQIAFLRKLKFQYLEQNAKDKYVKSIVSDIEDAPMVTADDNLELAASNEEKKAKLKVAKEGLTEAQHNIRTLAPMVEQDYAAVEKAIERADFLAQRILDARLALMRLRQTHPHPRLTVATAEQKLEDQVTEMQELNDEVDIVKQEVRSVKDHAKAAALQVEKLRIQQTESERAVEALQLEEDDNRLVPLYDWYTASLHLHRSIFNLEESHSVSENELRLTYALEPSTKVTVTLIFAPDTRGLAGVETVGFEELGVETTDIIEAHLLTNDVPGLISLLLSRARAALAPNPDS</sequence>
<gene>
    <name evidence="3" type="ORF">FA15DRAFT_755909</name>
</gene>
<dbReference type="GO" id="GO:0051315">
    <property type="term" value="P:attachment of mitotic spindle microtubules to kinetochore"/>
    <property type="evidence" value="ECO:0007669"/>
    <property type="project" value="TreeGrafter"/>
</dbReference>
<dbReference type="InterPro" id="IPR048781">
    <property type="entry name" value="Sos7_CC"/>
</dbReference>
<keyword evidence="4" id="KW-1185">Reference proteome</keyword>